<evidence type="ECO:0008006" key="3">
    <source>
        <dbReference type="Google" id="ProtNLM"/>
    </source>
</evidence>
<dbReference type="RefSeq" id="WP_068907507.1">
    <property type="nucleotide sequence ID" value="NZ_LXEW01000013.1"/>
</dbReference>
<proteinExistence type="predicted"/>
<dbReference type="PROSITE" id="PS51257">
    <property type="entry name" value="PROKAR_LIPOPROTEIN"/>
    <property type="match status" value="1"/>
</dbReference>
<organism evidence="1 2">
    <name type="scientific">Providencia heimbachae ATCC 35613</name>
    <dbReference type="NCBI Taxonomy" id="1354272"/>
    <lineage>
        <taxon>Bacteria</taxon>
        <taxon>Pseudomonadati</taxon>
        <taxon>Pseudomonadota</taxon>
        <taxon>Gammaproteobacteria</taxon>
        <taxon>Enterobacterales</taxon>
        <taxon>Morganellaceae</taxon>
        <taxon>Providencia</taxon>
    </lineage>
</organism>
<protein>
    <recommendedName>
        <fullName evidence="3">Lipoprotein</fullName>
    </recommendedName>
</protein>
<keyword evidence="2" id="KW-1185">Reference proteome</keyword>
<gene>
    <name evidence="1" type="ORF">M998_0661</name>
</gene>
<sequence length="139" mass="15785">MKKLFIVAIASTALLFGCGEEVPKTTGDIMSHLENRDDMRSYNLKFKNLNLYETEQGEDMLCGEIQFSRKSNMLPISTPVVLRSDLSKDVNEVVDGKKYFKFYFFKKTNSQSAANEEPIVIVDTNDSKLIGLWNQACNN</sequence>
<evidence type="ECO:0000313" key="1">
    <source>
        <dbReference type="EMBL" id="OAT53980.1"/>
    </source>
</evidence>
<dbReference type="PATRIC" id="fig|1354272.4.peg.677"/>
<comment type="caution">
    <text evidence="1">The sequence shown here is derived from an EMBL/GenBank/DDBJ whole genome shotgun (WGS) entry which is preliminary data.</text>
</comment>
<reference evidence="1 2" key="1">
    <citation type="submission" date="2016-04" db="EMBL/GenBank/DDBJ databases">
        <title>ATOL: Assembling a taxonomically balanced genome-scale reconstruction of the evolutionary history of the Enterobacteriaceae.</title>
        <authorList>
            <person name="Plunkett G.III."/>
            <person name="Neeno-Eckwall E.C."/>
            <person name="Glasner J.D."/>
            <person name="Perna N.T."/>
        </authorList>
    </citation>
    <scope>NUCLEOTIDE SEQUENCE [LARGE SCALE GENOMIC DNA]</scope>
    <source>
        <strain evidence="1 2">ATCC 35613</strain>
    </source>
</reference>
<name>A0A1B7K1E6_9GAMM</name>
<accession>A0A1B7K1E6</accession>
<dbReference type="Proteomes" id="UP000078224">
    <property type="component" value="Unassembled WGS sequence"/>
</dbReference>
<dbReference type="AlphaFoldDB" id="A0A1B7K1E6"/>
<dbReference type="EMBL" id="LXEW01000013">
    <property type="protein sequence ID" value="OAT53980.1"/>
    <property type="molecule type" value="Genomic_DNA"/>
</dbReference>
<evidence type="ECO:0000313" key="2">
    <source>
        <dbReference type="Proteomes" id="UP000078224"/>
    </source>
</evidence>